<dbReference type="EMBL" id="LUHQ01000001">
    <property type="protein sequence ID" value="OAP14770.1"/>
    <property type="molecule type" value="Genomic_DNA"/>
</dbReference>
<evidence type="ECO:0000256" key="3">
    <source>
        <dbReference type="ARBA" id="ARBA00022471"/>
    </source>
</evidence>
<dbReference type="GO" id="GO:0060320">
    <property type="term" value="P:rejection of self pollen"/>
    <property type="evidence" value="ECO:0007669"/>
    <property type="project" value="UniProtKB-KW"/>
</dbReference>
<dbReference type="PANTHER" id="PTHR31232:SF26">
    <property type="entry name" value="S-PROTEIN HOMOLOG-RELATED"/>
    <property type="match status" value="1"/>
</dbReference>
<dbReference type="InterPro" id="IPR010264">
    <property type="entry name" value="Self-incomp_S1"/>
</dbReference>
<comment type="caution">
    <text evidence="7">The sequence shown here is derived from an EMBL/GenBank/DDBJ whole genome shotgun (WGS) entry which is preliminary data.</text>
</comment>
<dbReference type="Pfam" id="PF05938">
    <property type="entry name" value="Self-incomp_S1"/>
    <property type="match status" value="1"/>
</dbReference>
<keyword evidence="4 6" id="KW-0964">Secreted</keyword>
<sequence>MKYLLVILFIYGLCIIVVNGSRTTNKINIWNDLDPNHKHTTLFVHCKSKTIDKGRQELPWGKLYQFPVKETWLRNTLFWCTLRHGPGYTIGQQFDAYKYTGVPQGSDYDWIAREDGIYFRVNRGTIRKVHNWKPMPP</sequence>
<gene>
    <name evidence="7" type="ordered locus">AXX17_At1g28730</name>
</gene>
<reference evidence="8" key="1">
    <citation type="journal article" date="2016" name="Proc. Natl. Acad. Sci. U.S.A.">
        <title>Chromosome-level assembly of Arabidopsis thaliana Ler reveals the extent of translocation and inversion polymorphisms.</title>
        <authorList>
            <person name="Zapata L."/>
            <person name="Ding J."/>
            <person name="Willing E.M."/>
            <person name="Hartwig B."/>
            <person name="Bezdan D."/>
            <person name="Jiao W.B."/>
            <person name="Patel V."/>
            <person name="Velikkakam James G."/>
            <person name="Koornneef M."/>
            <person name="Ossowski S."/>
            <person name="Schneeberger K."/>
        </authorList>
    </citation>
    <scope>NUCLEOTIDE SEQUENCE [LARGE SCALE GENOMIC DNA]</scope>
    <source>
        <strain evidence="8">cv. Landsberg erecta</strain>
    </source>
</reference>
<dbReference type="ExpressionAtlas" id="A0A178W8K8">
    <property type="expression patterns" value="baseline and differential"/>
</dbReference>
<evidence type="ECO:0000256" key="1">
    <source>
        <dbReference type="ARBA" id="ARBA00004613"/>
    </source>
</evidence>
<comment type="similarity">
    <text evidence="2 6">Belongs to the plant self-incompatibility (S1) protein family.</text>
</comment>
<protein>
    <recommendedName>
        <fullName evidence="6">S-protein homolog</fullName>
    </recommendedName>
</protein>
<evidence type="ECO:0000256" key="2">
    <source>
        <dbReference type="ARBA" id="ARBA00005581"/>
    </source>
</evidence>
<keyword evidence="5 6" id="KW-0732">Signal</keyword>
<evidence type="ECO:0000256" key="6">
    <source>
        <dbReference type="RuleBase" id="RU367044"/>
    </source>
</evidence>
<proteinExistence type="inferred from homology"/>
<comment type="subcellular location">
    <subcellularLocation>
        <location evidence="1 6">Secreted</location>
    </subcellularLocation>
</comment>
<evidence type="ECO:0000256" key="4">
    <source>
        <dbReference type="ARBA" id="ARBA00022525"/>
    </source>
</evidence>
<dbReference type="AlphaFoldDB" id="A0A178W8K8"/>
<dbReference type="PANTHER" id="PTHR31232">
    <property type="match status" value="1"/>
</dbReference>
<organism evidence="7 8">
    <name type="scientific">Arabidopsis thaliana</name>
    <name type="common">Mouse-ear cress</name>
    <dbReference type="NCBI Taxonomy" id="3702"/>
    <lineage>
        <taxon>Eukaryota</taxon>
        <taxon>Viridiplantae</taxon>
        <taxon>Streptophyta</taxon>
        <taxon>Embryophyta</taxon>
        <taxon>Tracheophyta</taxon>
        <taxon>Spermatophyta</taxon>
        <taxon>Magnoliopsida</taxon>
        <taxon>eudicotyledons</taxon>
        <taxon>Gunneridae</taxon>
        <taxon>Pentapetalae</taxon>
        <taxon>rosids</taxon>
        <taxon>malvids</taxon>
        <taxon>Brassicales</taxon>
        <taxon>Brassicaceae</taxon>
        <taxon>Camelineae</taxon>
        <taxon>Arabidopsis</taxon>
    </lineage>
</organism>
<feature type="signal peptide" evidence="6">
    <location>
        <begin position="1"/>
        <end position="20"/>
    </location>
</feature>
<dbReference type="Proteomes" id="UP000078284">
    <property type="component" value="Chromosome 1"/>
</dbReference>
<feature type="chain" id="PRO_5025084983" description="S-protein homolog" evidence="6">
    <location>
        <begin position="21"/>
        <end position="137"/>
    </location>
</feature>
<evidence type="ECO:0000313" key="8">
    <source>
        <dbReference type="Proteomes" id="UP000078284"/>
    </source>
</evidence>
<keyword evidence="3 6" id="KW-0713">Self-incompatibility</keyword>
<accession>A0A178W8K8</accession>
<evidence type="ECO:0000256" key="5">
    <source>
        <dbReference type="ARBA" id="ARBA00022729"/>
    </source>
</evidence>
<evidence type="ECO:0000313" key="7">
    <source>
        <dbReference type="EMBL" id="OAP14770.1"/>
    </source>
</evidence>
<name>A0A178W8K8_ARATH</name>
<dbReference type="GO" id="GO:0005576">
    <property type="term" value="C:extracellular region"/>
    <property type="evidence" value="ECO:0007669"/>
    <property type="project" value="UniProtKB-SubCell"/>
</dbReference>